<dbReference type="GO" id="GO:0005829">
    <property type="term" value="C:cytosol"/>
    <property type="evidence" value="ECO:0007669"/>
    <property type="project" value="TreeGrafter"/>
</dbReference>
<name>A0A2U8DEH7_9GAMM</name>
<comment type="similarity">
    <text evidence="1 6">Belongs to the mannitol dehydrogenase family.</text>
</comment>
<dbReference type="PANTHER" id="PTHR30524">
    <property type="entry name" value="MANNITOL-1-PHOSPHATE 5-DEHYDROGENASE"/>
    <property type="match status" value="1"/>
</dbReference>
<dbReference type="EC" id="1.1.1.17" evidence="2 6"/>
<dbReference type="RefSeq" id="WP_158341025.1">
    <property type="nucleotide sequence ID" value="NZ_CP029161.1"/>
</dbReference>
<dbReference type="Pfam" id="PF01232">
    <property type="entry name" value="Mannitol_dh"/>
    <property type="match status" value="1"/>
</dbReference>
<evidence type="ECO:0000259" key="8">
    <source>
        <dbReference type="Pfam" id="PF08125"/>
    </source>
</evidence>
<evidence type="ECO:0000256" key="3">
    <source>
        <dbReference type="ARBA" id="ARBA00016219"/>
    </source>
</evidence>
<evidence type="ECO:0000256" key="6">
    <source>
        <dbReference type="HAMAP-Rule" id="MF_00196"/>
    </source>
</evidence>
<dbReference type="PANTHER" id="PTHR30524:SF0">
    <property type="entry name" value="ALTRONATE OXIDOREDUCTASE-RELATED"/>
    <property type="match status" value="1"/>
</dbReference>
<organism evidence="9 10">
    <name type="scientific">Buchnera aphidicola</name>
    <name type="common">Melanaphis sacchari</name>
    <dbReference type="NCBI Taxonomy" id="2173854"/>
    <lineage>
        <taxon>Bacteria</taxon>
        <taxon>Pseudomonadati</taxon>
        <taxon>Pseudomonadota</taxon>
        <taxon>Gammaproteobacteria</taxon>
        <taxon>Enterobacterales</taxon>
        <taxon>Erwiniaceae</taxon>
        <taxon>Buchnera</taxon>
    </lineage>
</organism>
<dbReference type="InterPro" id="IPR036291">
    <property type="entry name" value="NAD(P)-bd_dom_sf"/>
</dbReference>
<evidence type="ECO:0000256" key="2">
    <source>
        <dbReference type="ARBA" id="ARBA00012939"/>
    </source>
</evidence>
<evidence type="ECO:0000313" key="10">
    <source>
        <dbReference type="Proteomes" id="UP000244884"/>
    </source>
</evidence>
<comment type="catalytic activity">
    <reaction evidence="6">
        <text>D-mannitol 1-phosphate + NAD(+) = beta-D-fructose 6-phosphate + NADH + H(+)</text>
        <dbReference type="Rhea" id="RHEA:19661"/>
        <dbReference type="ChEBI" id="CHEBI:15378"/>
        <dbReference type="ChEBI" id="CHEBI:57540"/>
        <dbReference type="ChEBI" id="CHEBI:57634"/>
        <dbReference type="ChEBI" id="CHEBI:57945"/>
        <dbReference type="ChEBI" id="CHEBI:61381"/>
        <dbReference type="EC" id="1.1.1.17"/>
    </reaction>
</comment>
<dbReference type="Gene3D" id="3.40.50.720">
    <property type="entry name" value="NAD(P)-binding Rossmann-like Domain"/>
    <property type="match status" value="1"/>
</dbReference>
<dbReference type="SUPFAM" id="SSF48179">
    <property type="entry name" value="6-phosphogluconate dehydrogenase C-terminal domain-like"/>
    <property type="match status" value="1"/>
</dbReference>
<accession>A0A2U8DEH7</accession>
<dbReference type="InterPro" id="IPR013131">
    <property type="entry name" value="Mannitol_DH_N"/>
</dbReference>
<reference evidence="9 10" key="1">
    <citation type="submission" date="2018-04" db="EMBL/GenBank/DDBJ databases">
        <title>Genome sequence of Buchnera aphidicola from Melaphis sacchari.</title>
        <authorList>
            <person name="Geib S.M."/>
            <person name="Palmer N.A."/>
            <person name="Sattler S.E."/>
            <person name="Sarath G."/>
        </authorList>
    </citation>
    <scope>NUCLEOTIDE SEQUENCE [LARGE SCALE GENOMIC DNA]</scope>
    <source>
        <strain evidence="9 10">LSU</strain>
    </source>
</reference>
<proteinExistence type="inferred from homology"/>
<evidence type="ECO:0000259" key="7">
    <source>
        <dbReference type="Pfam" id="PF01232"/>
    </source>
</evidence>
<feature type="domain" description="Mannitol dehydrogenase C-terminal" evidence="8">
    <location>
        <begin position="205"/>
        <end position="346"/>
    </location>
</feature>
<dbReference type="HAMAP" id="MF_00196">
    <property type="entry name" value="Mannitol_dehydrog"/>
    <property type="match status" value="1"/>
</dbReference>
<evidence type="ECO:0000313" key="9">
    <source>
        <dbReference type="EMBL" id="AWH90256.1"/>
    </source>
</evidence>
<dbReference type="PRINTS" id="PR00084">
    <property type="entry name" value="MTLDHDRGNASE"/>
</dbReference>
<dbReference type="InterPro" id="IPR013328">
    <property type="entry name" value="6PGD_dom2"/>
</dbReference>
<dbReference type="Proteomes" id="UP000244884">
    <property type="component" value="Chromosome"/>
</dbReference>
<dbReference type="InterPro" id="IPR013118">
    <property type="entry name" value="Mannitol_DH_C"/>
</dbReference>
<protein>
    <recommendedName>
        <fullName evidence="3 6">Mannitol-1-phosphate 5-dehydrogenase</fullName>
        <ecNumber evidence="2 6">1.1.1.17</ecNumber>
    </recommendedName>
</protein>
<dbReference type="AlphaFoldDB" id="A0A2U8DEH7"/>
<dbReference type="InterPro" id="IPR008927">
    <property type="entry name" value="6-PGluconate_DH-like_C_sf"/>
</dbReference>
<dbReference type="NCBIfam" id="NF002650">
    <property type="entry name" value="PRK02318.2-2"/>
    <property type="match status" value="1"/>
</dbReference>
<feature type="binding site" evidence="6">
    <location>
        <begin position="3"/>
        <end position="14"/>
    </location>
    <ligand>
        <name>NAD(+)</name>
        <dbReference type="ChEBI" id="CHEBI:57540"/>
    </ligand>
</feature>
<dbReference type="GO" id="GO:0019592">
    <property type="term" value="P:mannitol catabolic process"/>
    <property type="evidence" value="ECO:0007669"/>
    <property type="project" value="TreeGrafter"/>
</dbReference>
<dbReference type="Pfam" id="PF08125">
    <property type="entry name" value="Mannitol_dh_C"/>
    <property type="match status" value="1"/>
</dbReference>
<gene>
    <name evidence="6" type="primary">mtlD</name>
    <name evidence="9" type="ORF">DD681_00195</name>
</gene>
<evidence type="ECO:0000256" key="1">
    <source>
        <dbReference type="ARBA" id="ARBA00006541"/>
    </source>
</evidence>
<dbReference type="InterPro" id="IPR000669">
    <property type="entry name" value="Mannitol_DH"/>
</dbReference>
<evidence type="ECO:0000256" key="4">
    <source>
        <dbReference type="ARBA" id="ARBA00023002"/>
    </source>
</evidence>
<dbReference type="GO" id="GO:0008926">
    <property type="term" value="F:mannitol-1-phosphate 5-dehydrogenase activity"/>
    <property type="evidence" value="ECO:0007669"/>
    <property type="project" value="UniProtKB-UniRule"/>
</dbReference>
<sequence length="392" mass="45030">MKALHFGAGNIGRGFVGKTILDSGFNLIFSDINKNLIDIINHYQEYNIKLVGNNYEEIITVKNVSAVHSYDSNIANLISHADLITTSVGVSSLDEISKILARGIVLKIYSQNNKPLNIIACENKMMASSYLKKKVLEKISSIHYPYFKKYIGFVNCSIDVIIPTSFSIGKNKLCLVSENFKEWIVDSTQFKGEPPKIINMTLSSNLKYFIDRKFLTLNTGHAIAAYLGWTKKYKTIYETILDREIFQIVKNSMQESGLTLIKCYNVDENKHLSYINKILARFKNPYLLDKIERIARNPLQKLKKDERLIYPLLKAIKYNLPYSNLVKGISAAFFYKNKNDIESIKIFSLIKKYGIEQTIIKICDLNLNTKEVYSIILEYIFLLKKYSHGFLK</sequence>
<dbReference type="EMBL" id="CP029161">
    <property type="protein sequence ID" value="AWH90256.1"/>
    <property type="molecule type" value="Genomic_DNA"/>
</dbReference>
<dbReference type="NCBIfam" id="NF002646">
    <property type="entry name" value="PRK02318.1-2"/>
    <property type="match status" value="1"/>
</dbReference>
<dbReference type="InterPro" id="IPR023028">
    <property type="entry name" value="Mannitol_1_phos_5_DH"/>
</dbReference>
<keyword evidence="5 6" id="KW-0520">NAD</keyword>
<dbReference type="OrthoDB" id="271711at2"/>
<feature type="domain" description="Mannitol dehydrogenase N-terminal" evidence="7">
    <location>
        <begin position="1"/>
        <end position="197"/>
    </location>
</feature>
<evidence type="ECO:0000256" key="5">
    <source>
        <dbReference type="ARBA" id="ARBA00023027"/>
    </source>
</evidence>
<keyword evidence="4 6" id="KW-0560">Oxidoreductase</keyword>
<dbReference type="Gene3D" id="1.10.1040.10">
    <property type="entry name" value="N-(1-d-carboxylethyl)-l-norvaline Dehydrogenase, domain 2"/>
    <property type="match status" value="1"/>
</dbReference>
<dbReference type="SUPFAM" id="SSF51735">
    <property type="entry name" value="NAD(P)-binding Rossmann-fold domains"/>
    <property type="match status" value="1"/>
</dbReference>